<name>A0ABR4P324_9HELO</name>
<keyword evidence="7" id="KW-1185">Reference proteome</keyword>
<sequence>MADNSTSVSEENDRYAYKPSMVAGVLFVILFTISTLYHMFQMIRNRTRYFVPFIIGGFFQIIGYACRAIASNEAPNYSKIPYILQALLLLLSPALFAASIYMILGRIIRLTDGEKYSLVRATRLTKLFVTGDVLSFLAQCGGGGILASSDSRSSADTGKIIIVVGLIVQIIFFGCFSMIAGLFHKRIAANPTRQSQSLNVPWQRFLVVLYVVSLLIMIRSVFRLIEYIQGEKGYLMTHEVYLYIFDAVLMFFAMVAFNVWHPSKIIDKEVLKGHKSLESGEYMMEEGVTSRK</sequence>
<comment type="caution">
    <text evidence="6">The sequence shown here is derived from an EMBL/GenBank/DDBJ whole genome shotgun (WGS) entry which is preliminary data.</text>
</comment>
<protein>
    <submittedName>
        <fullName evidence="6">Rta1 domain-containing protein</fullName>
    </submittedName>
</protein>
<feature type="transmembrane region" description="Helical" evidence="5">
    <location>
        <begin position="205"/>
        <end position="225"/>
    </location>
</feature>
<dbReference type="InterPro" id="IPR007568">
    <property type="entry name" value="RTA1"/>
</dbReference>
<keyword evidence="3 5" id="KW-1133">Transmembrane helix</keyword>
<organism evidence="6 7">
    <name type="scientific">Phlyctema vagabunda</name>
    <dbReference type="NCBI Taxonomy" id="108571"/>
    <lineage>
        <taxon>Eukaryota</taxon>
        <taxon>Fungi</taxon>
        <taxon>Dikarya</taxon>
        <taxon>Ascomycota</taxon>
        <taxon>Pezizomycotina</taxon>
        <taxon>Leotiomycetes</taxon>
        <taxon>Helotiales</taxon>
        <taxon>Dermateaceae</taxon>
        <taxon>Phlyctema</taxon>
    </lineage>
</organism>
<accession>A0ABR4P324</accession>
<keyword evidence="4 5" id="KW-0472">Membrane</keyword>
<feature type="transmembrane region" description="Helical" evidence="5">
    <location>
        <begin position="240"/>
        <end position="260"/>
    </location>
</feature>
<dbReference type="PANTHER" id="PTHR31465">
    <property type="entry name" value="PROTEIN RTA1-RELATED"/>
    <property type="match status" value="1"/>
</dbReference>
<evidence type="ECO:0000313" key="6">
    <source>
        <dbReference type="EMBL" id="KAL3417704.1"/>
    </source>
</evidence>
<evidence type="ECO:0000256" key="4">
    <source>
        <dbReference type="ARBA" id="ARBA00023136"/>
    </source>
</evidence>
<reference evidence="6 7" key="1">
    <citation type="submission" date="2024-06" db="EMBL/GenBank/DDBJ databases">
        <title>Complete genome of Phlyctema vagabunda strain 19-DSS-EL-015.</title>
        <authorList>
            <person name="Fiorenzani C."/>
        </authorList>
    </citation>
    <scope>NUCLEOTIDE SEQUENCE [LARGE SCALE GENOMIC DNA]</scope>
    <source>
        <strain evidence="6 7">19-DSS-EL-015</strain>
    </source>
</reference>
<dbReference type="PANTHER" id="PTHR31465:SF35">
    <property type="entry name" value="RTA1 DOMAIN PROTEIN-RELATED"/>
    <property type="match status" value="1"/>
</dbReference>
<proteinExistence type="predicted"/>
<evidence type="ECO:0000256" key="5">
    <source>
        <dbReference type="SAM" id="Phobius"/>
    </source>
</evidence>
<dbReference type="Pfam" id="PF04479">
    <property type="entry name" value="RTA1"/>
    <property type="match status" value="1"/>
</dbReference>
<comment type="subcellular location">
    <subcellularLocation>
        <location evidence="1">Membrane</location>
        <topology evidence="1">Multi-pass membrane protein</topology>
    </subcellularLocation>
</comment>
<gene>
    <name evidence="6" type="ORF">PVAG01_10714</name>
</gene>
<evidence type="ECO:0000256" key="1">
    <source>
        <dbReference type="ARBA" id="ARBA00004141"/>
    </source>
</evidence>
<dbReference type="Proteomes" id="UP001629113">
    <property type="component" value="Unassembled WGS sequence"/>
</dbReference>
<feature type="transmembrane region" description="Helical" evidence="5">
    <location>
        <begin position="82"/>
        <end position="104"/>
    </location>
</feature>
<keyword evidence="2 5" id="KW-0812">Transmembrane</keyword>
<feature type="transmembrane region" description="Helical" evidence="5">
    <location>
        <begin position="20"/>
        <end position="37"/>
    </location>
</feature>
<evidence type="ECO:0000313" key="7">
    <source>
        <dbReference type="Proteomes" id="UP001629113"/>
    </source>
</evidence>
<dbReference type="EMBL" id="JBFCZG010000010">
    <property type="protein sequence ID" value="KAL3417704.1"/>
    <property type="molecule type" value="Genomic_DNA"/>
</dbReference>
<evidence type="ECO:0000256" key="2">
    <source>
        <dbReference type="ARBA" id="ARBA00022692"/>
    </source>
</evidence>
<evidence type="ECO:0000256" key="3">
    <source>
        <dbReference type="ARBA" id="ARBA00022989"/>
    </source>
</evidence>
<feature type="transmembrane region" description="Helical" evidence="5">
    <location>
        <begin position="124"/>
        <end position="148"/>
    </location>
</feature>
<feature type="transmembrane region" description="Helical" evidence="5">
    <location>
        <begin position="160"/>
        <end position="184"/>
    </location>
</feature>
<feature type="transmembrane region" description="Helical" evidence="5">
    <location>
        <begin position="49"/>
        <end position="70"/>
    </location>
</feature>